<dbReference type="RefSeq" id="WP_211472814.1">
    <property type="nucleotide sequence ID" value="NZ_JAGSXH010000324.1"/>
</dbReference>
<dbReference type="EMBL" id="JAGSXH010000324">
    <property type="protein sequence ID" value="MBS2967117.1"/>
    <property type="molecule type" value="Genomic_DNA"/>
</dbReference>
<keyword evidence="7" id="KW-1185">Reference proteome</keyword>
<keyword evidence="3" id="KW-0804">Transcription</keyword>
<name>A0A8J8BEB2_9ACTN</name>
<dbReference type="SUPFAM" id="SSF46785">
    <property type="entry name" value="Winged helix' DNA-binding domain"/>
    <property type="match status" value="1"/>
</dbReference>
<sequence length="193" mass="21897">MTPHSDDARPLFMRVVDDIRDRIANGEFTADEQIPSAKALSEHYGVANMTAQRALRELQIQEITYSIKGKGSYVRTDAAQILTGKAEPIDTDEQYVAVWTRFREELRKIYRQAEAELDTGSLDLANRARVALEEFWAVNDKQYTEMNNYYMRAQVHGRHIAGLEGTAGPQPLPWSQIQNATDSWPPLRSGKAE</sequence>
<evidence type="ECO:0000313" key="6">
    <source>
        <dbReference type="EMBL" id="MBS2967117.1"/>
    </source>
</evidence>
<evidence type="ECO:0000256" key="2">
    <source>
        <dbReference type="ARBA" id="ARBA00023125"/>
    </source>
</evidence>
<evidence type="ECO:0000256" key="4">
    <source>
        <dbReference type="SAM" id="MobiDB-lite"/>
    </source>
</evidence>
<dbReference type="InterPro" id="IPR036390">
    <property type="entry name" value="WH_DNA-bd_sf"/>
</dbReference>
<feature type="domain" description="HTH gntR-type" evidence="5">
    <location>
        <begin position="9"/>
        <end position="77"/>
    </location>
</feature>
<gene>
    <name evidence="6" type="ORF">KGA66_29065</name>
</gene>
<accession>A0A8J8BEB2</accession>
<dbReference type="InterPro" id="IPR036388">
    <property type="entry name" value="WH-like_DNA-bd_sf"/>
</dbReference>
<dbReference type="GO" id="GO:0003700">
    <property type="term" value="F:DNA-binding transcription factor activity"/>
    <property type="evidence" value="ECO:0007669"/>
    <property type="project" value="InterPro"/>
</dbReference>
<protein>
    <submittedName>
        <fullName evidence="6">GntR family transcriptional regulator</fullName>
    </submittedName>
</protein>
<reference evidence="6" key="1">
    <citation type="submission" date="2021-04" db="EMBL/GenBank/DDBJ databases">
        <title>Genome based classification of Actinospica acidithermotolerans sp. nov., an actinobacterium isolated from an Indonesian hot spring.</title>
        <authorList>
            <person name="Kusuma A.B."/>
            <person name="Putra K.E."/>
            <person name="Nafisah S."/>
            <person name="Loh J."/>
            <person name="Nouioui I."/>
            <person name="Goodfellow M."/>
        </authorList>
    </citation>
    <scope>NUCLEOTIDE SEQUENCE</scope>
    <source>
        <strain evidence="6">DSM 45618</strain>
    </source>
</reference>
<dbReference type="Gene3D" id="1.10.10.10">
    <property type="entry name" value="Winged helix-like DNA-binding domain superfamily/Winged helix DNA-binding domain"/>
    <property type="match status" value="1"/>
</dbReference>
<organism evidence="6 7">
    <name type="scientific">Actinocrinis puniceicyclus</name>
    <dbReference type="NCBI Taxonomy" id="977794"/>
    <lineage>
        <taxon>Bacteria</taxon>
        <taxon>Bacillati</taxon>
        <taxon>Actinomycetota</taxon>
        <taxon>Actinomycetes</taxon>
        <taxon>Catenulisporales</taxon>
        <taxon>Actinospicaceae</taxon>
        <taxon>Actinocrinis</taxon>
    </lineage>
</organism>
<comment type="caution">
    <text evidence="6">The sequence shown here is derived from an EMBL/GenBank/DDBJ whole genome shotgun (WGS) entry which is preliminary data.</text>
</comment>
<dbReference type="InterPro" id="IPR050679">
    <property type="entry name" value="Bact_HTH_transcr_reg"/>
</dbReference>
<feature type="region of interest" description="Disordered" evidence="4">
    <location>
        <begin position="164"/>
        <end position="193"/>
    </location>
</feature>
<evidence type="ECO:0000256" key="3">
    <source>
        <dbReference type="ARBA" id="ARBA00023163"/>
    </source>
</evidence>
<dbReference type="PROSITE" id="PS50949">
    <property type="entry name" value="HTH_GNTR"/>
    <property type="match status" value="1"/>
</dbReference>
<dbReference type="CDD" id="cd07377">
    <property type="entry name" value="WHTH_GntR"/>
    <property type="match status" value="1"/>
</dbReference>
<dbReference type="SMART" id="SM00345">
    <property type="entry name" value="HTH_GNTR"/>
    <property type="match status" value="1"/>
</dbReference>
<dbReference type="Proteomes" id="UP000677913">
    <property type="component" value="Unassembled WGS sequence"/>
</dbReference>
<dbReference type="PANTHER" id="PTHR44846:SF1">
    <property type="entry name" value="MANNOSYL-D-GLYCERATE TRANSPORT_METABOLISM SYSTEM REPRESSOR MNGR-RELATED"/>
    <property type="match status" value="1"/>
</dbReference>
<evidence type="ECO:0000256" key="1">
    <source>
        <dbReference type="ARBA" id="ARBA00023015"/>
    </source>
</evidence>
<evidence type="ECO:0000313" key="7">
    <source>
        <dbReference type="Proteomes" id="UP000677913"/>
    </source>
</evidence>
<feature type="compositionally biased region" description="Polar residues" evidence="4">
    <location>
        <begin position="173"/>
        <end position="182"/>
    </location>
</feature>
<dbReference type="GO" id="GO:0003677">
    <property type="term" value="F:DNA binding"/>
    <property type="evidence" value="ECO:0007669"/>
    <property type="project" value="UniProtKB-KW"/>
</dbReference>
<dbReference type="PANTHER" id="PTHR44846">
    <property type="entry name" value="MANNOSYL-D-GLYCERATE TRANSPORT/METABOLISM SYSTEM REPRESSOR MNGR-RELATED"/>
    <property type="match status" value="1"/>
</dbReference>
<keyword evidence="2" id="KW-0238">DNA-binding</keyword>
<evidence type="ECO:0000259" key="5">
    <source>
        <dbReference type="PROSITE" id="PS50949"/>
    </source>
</evidence>
<proteinExistence type="predicted"/>
<dbReference type="AlphaFoldDB" id="A0A8J8BEB2"/>
<dbReference type="GO" id="GO:0045892">
    <property type="term" value="P:negative regulation of DNA-templated transcription"/>
    <property type="evidence" value="ECO:0007669"/>
    <property type="project" value="TreeGrafter"/>
</dbReference>
<dbReference type="InterPro" id="IPR000524">
    <property type="entry name" value="Tscrpt_reg_HTH_GntR"/>
</dbReference>
<dbReference type="Pfam" id="PF00392">
    <property type="entry name" value="GntR"/>
    <property type="match status" value="1"/>
</dbReference>
<keyword evidence="1" id="KW-0805">Transcription regulation</keyword>